<evidence type="ECO:0000259" key="7">
    <source>
        <dbReference type="Pfam" id="PF07195"/>
    </source>
</evidence>
<dbReference type="RefSeq" id="WP_221600929.1">
    <property type="nucleotide sequence ID" value="NZ_JAIGNU010000001.1"/>
</dbReference>
<gene>
    <name evidence="8" type="primary">fliD</name>
    <name evidence="8" type="ORF">K3181_03755</name>
</gene>
<comment type="subcellular location">
    <subcellularLocation>
        <location evidence="5">Secreted</location>
    </subcellularLocation>
    <subcellularLocation>
        <location evidence="5">Bacterial flagellum</location>
    </subcellularLocation>
</comment>
<dbReference type="Pfam" id="PF02465">
    <property type="entry name" value="FliD_N"/>
    <property type="match status" value="1"/>
</dbReference>
<dbReference type="Pfam" id="PF07195">
    <property type="entry name" value="FliD_C"/>
    <property type="match status" value="1"/>
</dbReference>
<keyword evidence="3 5" id="KW-0175">Coiled coil</keyword>
<feature type="domain" description="Flagellar hook-associated protein 2 N-terminal" evidence="6">
    <location>
        <begin position="16"/>
        <end position="113"/>
    </location>
</feature>
<reference evidence="8 9" key="1">
    <citation type="submission" date="2021-08" db="EMBL/GenBank/DDBJ databases">
        <title>Comparative Genomics Analysis of the Genus Qipengyuania Reveals Extensive Genetic Diversity and Metabolic Versatility, Including the Description of Fifteen Novel Species.</title>
        <authorList>
            <person name="Liu Y."/>
        </authorList>
    </citation>
    <scope>NUCLEOTIDE SEQUENCE [LARGE SCALE GENOMIC DNA]</scope>
    <source>
        <strain evidence="8 9">YG27</strain>
    </source>
</reference>
<evidence type="ECO:0000313" key="8">
    <source>
        <dbReference type="EMBL" id="MBX7500562.1"/>
    </source>
</evidence>
<evidence type="ECO:0000256" key="1">
    <source>
        <dbReference type="ARBA" id="ARBA00009764"/>
    </source>
</evidence>
<evidence type="ECO:0000259" key="6">
    <source>
        <dbReference type="Pfam" id="PF02465"/>
    </source>
</evidence>
<sequence>MSISASSIATSLGIGSGVDMTGIAEQLAVAQFAGRNERLTLKAETLERRISLAGSIRSSFSTFASALGDRLRSGDIAPLPSITNTSVAAVSSPVGSVGKGSYSLEVTKLASNQVLRGPTYASASDTVGAGTLTIRFGETTNAAFTEDTGHAALSIDIAAGATLSSVASAINAKNAGLNAYVAQTSSGAQLVIKGAEGLQNGFTIEAVEDGANPGLSALAWQPGGDPARLIKTSADAEYTLDGIARTSTSNKIDSVAPGLSLNLTGTNVGNPATITFANPSSAISSVMQDITGALNEIVSELRGAIDPMTGDLARDSGARALRRELSALGSKVIMPNAPDGAPRTLTELGLAIERDGSFRFDTATLTEAMNRDPSAVAAMFTTGINGIYSTIDRMARSTSTSSDPGSLAGSVARYQSQSQQVNRELEKLADQQEALRATMVARFAKADSQVSASKSTLSFLQSQIDIWNAQRN</sequence>
<evidence type="ECO:0000256" key="5">
    <source>
        <dbReference type="RuleBase" id="RU362066"/>
    </source>
</evidence>
<protein>
    <recommendedName>
        <fullName evidence="5">Flagellar hook-associated protein 2</fullName>
        <shortName evidence="5">HAP2</shortName>
    </recommendedName>
    <alternativeName>
        <fullName evidence="5">Flagellar cap protein</fullName>
    </alternativeName>
</protein>
<comment type="function">
    <text evidence="5">Required for morphogenesis and for the elongation of the flagellar filament by facilitating polymerization of the flagellin monomers at the tip of growing filament. Forms a capping structure, which prevents flagellin subunits (transported through the central channel of the flagellum) from leaking out without polymerization at the distal end.</text>
</comment>
<dbReference type="Proteomes" id="UP000782554">
    <property type="component" value="Unassembled WGS sequence"/>
</dbReference>
<evidence type="ECO:0000256" key="2">
    <source>
        <dbReference type="ARBA" id="ARBA00011255"/>
    </source>
</evidence>
<dbReference type="PANTHER" id="PTHR30288:SF0">
    <property type="entry name" value="FLAGELLAR HOOK-ASSOCIATED PROTEIN 2"/>
    <property type="match status" value="1"/>
</dbReference>
<dbReference type="PANTHER" id="PTHR30288">
    <property type="entry name" value="FLAGELLAR CAP/ASSEMBLY PROTEIN FLID"/>
    <property type="match status" value="1"/>
</dbReference>
<feature type="coiled-coil region" evidence="5">
    <location>
        <begin position="411"/>
        <end position="438"/>
    </location>
</feature>
<comment type="similarity">
    <text evidence="1 5">Belongs to the FliD family.</text>
</comment>
<comment type="subunit">
    <text evidence="2 5">Homopentamer.</text>
</comment>
<dbReference type="EMBL" id="JAIGNU010000001">
    <property type="protein sequence ID" value="MBX7500562.1"/>
    <property type="molecule type" value="Genomic_DNA"/>
</dbReference>
<dbReference type="InterPro" id="IPR003481">
    <property type="entry name" value="FliD_N"/>
</dbReference>
<keyword evidence="9" id="KW-1185">Reference proteome</keyword>
<dbReference type="Pfam" id="PF07196">
    <property type="entry name" value="Flagellin_IN"/>
    <property type="match status" value="1"/>
</dbReference>
<dbReference type="InterPro" id="IPR040026">
    <property type="entry name" value="FliD"/>
</dbReference>
<evidence type="ECO:0000313" key="9">
    <source>
        <dbReference type="Proteomes" id="UP000782554"/>
    </source>
</evidence>
<name>A0ABS7JSH2_9SPHN</name>
<organism evidence="8 9">
    <name type="scientific">Qipengyuania mesophila</name>
    <dbReference type="NCBI Taxonomy" id="2867246"/>
    <lineage>
        <taxon>Bacteria</taxon>
        <taxon>Pseudomonadati</taxon>
        <taxon>Pseudomonadota</taxon>
        <taxon>Alphaproteobacteria</taxon>
        <taxon>Sphingomonadales</taxon>
        <taxon>Erythrobacteraceae</taxon>
        <taxon>Qipengyuania</taxon>
    </lineage>
</organism>
<feature type="domain" description="Flagellar hook-associated protein 2 C-terminal" evidence="7">
    <location>
        <begin position="234"/>
        <end position="451"/>
    </location>
</feature>
<evidence type="ECO:0000256" key="4">
    <source>
        <dbReference type="ARBA" id="ARBA00023143"/>
    </source>
</evidence>
<dbReference type="InterPro" id="IPR010809">
    <property type="entry name" value="FliD_C"/>
</dbReference>
<keyword evidence="5" id="KW-0964">Secreted</keyword>
<keyword evidence="4 5" id="KW-0975">Bacterial flagellum</keyword>
<proteinExistence type="inferred from homology"/>
<dbReference type="InterPro" id="IPR010810">
    <property type="entry name" value="Flagellin_hook_IN_motif"/>
</dbReference>
<evidence type="ECO:0000256" key="3">
    <source>
        <dbReference type="ARBA" id="ARBA00023054"/>
    </source>
</evidence>
<keyword evidence="8" id="KW-0282">Flagellum</keyword>
<keyword evidence="8" id="KW-0969">Cilium</keyword>
<keyword evidence="8" id="KW-0966">Cell projection</keyword>
<comment type="caution">
    <text evidence="8">The sequence shown here is derived from an EMBL/GenBank/DDBJ whole genome shotgun (WGS) entry which is preliminary data.</text>
</comment>
<accession>A0ABS7JSH2</accession>